<feature type="region of interest" description="Disordered" evidence="1">
    <location>
        <begin position="156"/>
        <end position="179"/>
    </location>
</feature>
<dbReference type="RefSeq" id="WP_260220833.1">
    <property type="nucleotide sequence ID" value="NZ_JAJAGO010000014.1"/>
</dbReference>
<dbReference type="SUPFAM" id="SSF56112">
    <property type="entry name" value="Protein kinase-like (PK-like)"/>
    <property type="match status" value="1"/>
</dbReference>
<dbReference type="InterPro" id="IPR011009">
    <property type="entry name" value="Kinase-like_dom_sf"/>
</dbReference>
<evidence type="ECO:0000313" key="3">
    <source>
        <dbReference type="Proteomes" id="UP001156389"/>
    </source>
</evidence>
<evidence type="ECO:0000256" key="1">
    <source>
        <dbReference type="SAM" id="MobiDB-lite"/>
    </source>
</evidence>
<organism evidence="2 3">
    <name type="scientific">Streptomyces gossypii</name>
    <dbReference type="NCBI Taxonomy" id="2883101"/>
    <lineage>
        <taxon>Bacteria</taxon>
        <taxon>Bacillati</taxon>
        <taxon>Actinomycetota</taxon>
        <taxon>Actinomycetes</taxon>
        <taxon>Kitasatosporales</taxon>
        <taxon>Streptomycetaceae</taxon>
        <taxon>Streptomyces</taxon>
    </lineage>
</organism>
<proteinExistence type="predicted"/>
<keyword evidence="3" id="KW-1185">Reference proteome</keyword>
<dbReference type="InterPro" id="IPR006748">
    <property type="entry name" value="NH2Glyco/OHUrea_AB-resist_kin"/>
</dbReference>
<evidence type="ECO:0000313" key="2">
    <source>
        <dbReference type="EMBL" id="MCT2593452.1"/>
    </source>
</evidence>
<dbReference type="EMBL" id="JAJAGO010000014">
    <property type="protein sequence ID" value="MCT2593452.1"/>
    <property type="molecule type" value="Genomic_DNA"/>
</dbReference>
<name>A0ABT2JZV9_9ACTN</name>
<dbReference type="Proteomes" id="UP001156389">
    <property type="component" value="Unassembled WGS sequence"/>
</dbReference>
<reference evidence="2 3" key="1">
    <citation type="submission" date="2021-10" db="EMBL/GenBank/DDBJ databases">
        <title>Streptomyces gossypii sp. nov., isolated from soil collected from cotton field.</title>
        <authorList>
            <person name="Ge X."/>
            <person name="Chen X."/>
            <person name="Liu W."/>
        </authorList>
    </citation>
    <scope>NUCLEOTIDE SEQUENCE [LARGE SCALE GENOMIC DNA]</scope>
    <source>
        <strain evidence="2 3">N2-109</strain>
    </source>
</reference>
<feature type="compositionally biased region" description="Pro residues" evidence="1">
    <location>
        <begin position="160"/>
        <end position="175"/>
    </location>
</feature>
<dbReference type="Pfam" id="PF04655">
    <property type="entry name" value="APH_6_hur"/>
    <property type="match status" value="2"/>
</dbReference>
<dbReference type="Gene3D" id="3.90.1200.10">
    <property type="match status" value="1"/>
</dbReference>
<protein>
    <submittedName>
        <fullName evidence="2">Aminoglycoside phosphotransferase family protein</fullName>
    </submittedName>
</protein>
<sequence length="356" mass="38526">MLPMPGELVPASLPVVTTMGAHDSGRTWLAELPRLIRESAERWDLRLGEPYHGGSCSWVAPVLRRNSAGQPAGAPAVLKLTWPHPEADAEAAALRRWAGRGAVRVYEDDPQRYALLLERCDPGTELGAAHGIPADERLTAAAGVLRELWDGAVAVDVPGAAPPEPEPSGPQPAPQPGAELTGLARLGLTRPQPDRMTGITAAWADLAEERAARSWPDGIDTGLFALGARLLRELPKTATRDVLLHGDLNPGNLLAARRRPWLAIDAKPMTGDPAFDPWPLIEQVDDPFAKPDPHTVLTRRTALVSEILGEDPWRVRAWAVARHVEYLLWSVVEDEDLTRSVGLMAQTRILADVAGL</sequence>
<gene>
    <name evidence="2" type="ORF">LHJ74_26695</name>
</gene>
<comment type="caution">
    <text evidence="2">The sequence shown here is derived from an EMBL/GenBank/DDBJ whole genome shotgun (WGS) entry which is preliminary data.</text>
</comment>
<accession>A0ABT2JZV9</accession>